<evidence type="ECO:0008006" key="4">
    <source>
        <dbReference type="Google" id="ProtNLM"/>
    </source>
</evidence>
<dbReference type="EMBL" id="JAQQBR010001834">
    <property type="protein sequence ID" value="KAK0162091.1"/>
    <property type="molecule type" value="Genomic_DNA"/>
</dbReference>
<dbReference type="GO" id="GO:0005783">
    <property type="term" value="C:endoplasmic reticulum"/>
    <property type="evidence" value="ECO:0007669"/>
    <property type="project" value="TreeGrafter"/>
</dbReference>
<reference evidence="2" key="2">
    <citation type="submission" date="2023-03" db="EMBL/GenBank/DDBJ databases">
        <authorList>
            <person name="Inwood S.N."/>
            <person name="Skelly J.G."/>
            <person name="Guhlin J."/>
            <person name="Harrop T.W.R."/>
            <person name="Goldson S.G."/>
            <person name="Dearden P.K."/>
        </authorList>
    </citation>
    <scope>NUCLEOTIDE SEQUENCE</scope>
    <source>
        <strain evidence="2">Lincoln</strain>
        <tissue evidence="2">Whole body</tissue>
    </source>
</reference>
<dbReference type="PANTHER" id="PTHR21329">
    <property type="entry name" value="PHOSPHATIDYLINOSITOL N-ACETYLGLUCOSAMINYLTRANSFERASE SUBUNIT Q-RELATED"/>
    <property type="match status" value="1"/>
</dbReference>
<accession>A0AA39F388</accession>
<dbReference type="GO" id="GO:0006506">
    <property type="term" value="P:GPI anchor biosynthetic process"/>
    <property type="evidence" value="ECO:0007669"/>
    <property type="project" value="InterPro"/>
</dbReference>
<keyword evidence="1" id="KW-0812">Transmembrane</keyword>
<proteinExistence type="predicted"/>
<dbReference type="Proteomes" id="UP001168972">
    <property type="component" value="Unassembled WGS sequence"/>
</dbReference>
<keyword evidence="1" id="KW-1133">Transmembrane helix</keyword>
<name>A0AA39F388_MICHY</name>
<feature type="transmembrane region" description="Helical" evidence="1">
    <location>
        <begin position="169"/>
        <end position="195"/>
    </location>
</feature>
<sequence>MKSVLVFIPSNLPHDKAGYIYGKVLYDYESDSKKFYVMNIEPNNIDGGGFKLRTDFIGYYCNTTVCNTEYEKKSSDWIHLSLQPLKDHKSTDRDYCLKYVTVDSKKVNCNSYNTVFIVYDQIALVKAELFKKQSYSGNHFLELKEILERKMIEDQAKNRNYFNTLKEILLMYIVWFFMYPVIYCCKLTNTLLIVLKYSTLGLHLNGWLENIKWTLMKIMDQRKFGVNTMNHVLATILDVTLGILALQLLLHVIDGLPPSQILLDNAEKVVEFLKSLVNWLMGAPAGLKLNHAFNKTLGRFFLYHIHLWWTFLVFIKPVMDFFFEVLLLFGRLGITFQIAIAADILALVSFHTYCIYVYAARLFNIQIRGLTALFRLFLGKKQNPLRERVDSCQYKADQLFVGTLLFTILLFLMPTTWVYYTVFTSLRLVLIGVGGILTRLRFYFQIIPIYTFFCWLFGSKRINSSAKLVMKSKHDDGSITLLMTTVVSPWSDTWAQCIPDTIKHTPPIEWAMIVKNIFWGQLLYPL</sequence>
<feature type="transmembrane region" description="Helical" evidence="1">
    <location>
        <begin position="325"/>
        <end position="349"/>
    </location>
</feature>
<dbReference type="InterPro" id="IPR007720">
    <property type="entry name" value="PigQ/GPI1"/>
</dbReference>
<feature type="transmembrane region" description="Helical" evidence="1">
    <location>
        <begin position="232"/>
        <end position="253"/>
    </location>
</feature>
<reference evidence="2" key="1">
    <citation type="journal article" date="2023" name="bioRxiv">
        <title>Scaffold-level genome assemblies of two parasitoid biocontrol wasps reveal the parthenogenesis mechanism and an associated novel virus.</title>
        <authorList>
            <person name="Inwood S."/>
            <person name="Skelly J."/>
            <person name="Guhlin J."/>
            <person name="Harrop T."/>
            <person name="Goldson S."/>
            <person name="Dearden P."/>
        </authorList>
    </citation>
    <scope>NUCLEOTIDE SEQUENCE</scope>
    <source>
        <strain evidence="2">Lincoln</strain>
        <tissue evidence="2">Whole body</tissue>
    </source>
</reference>
<dbReference type="Pfam" id="PF05024">
    <property type="entry name" value="Gpi1"/>
    <property type="match status" value="1"/>
</dbReference>
<feature type="transmembrane region" description="Helical" evidence="1">
    <location>
        <begin position="355"/>
        <end position="378"/>
    </location>
</feature>
<dbReference type="PANTHER" id="PTHR21329:SF3">
    <property type="entry name" value="PHOSPHATIDYLINOSITOL N-ACETYLGLUCOSAMINYLTRANSFERASE SUBUNIT Q"/>
    <property type="match status" value="1"/>
</dbReference>
<feature type="transmembrane region" description="Helical" evidence="1">
    <location>
        <begin position="300"/>
        <end position="318"/>
    </location>
</feature>
<keyword evidence="1" id="KW-0472">Membrane</keyword>
<evidence type="ECO:0000313" key="3">
    <source>
        <dbReference type="Proteomes" id="UP001168972"/>
    </source>
</evidence>
<evidence type="ECO:0000256" key="1">
    <source>
        <dbReference type="SAM" id="Phobius"/>
    </source>
</evidence>
<organism evidence="2 3">
    <name type="scientific">Microctonus hyperodae</name>
    <name type="common">Parasitoid wasp</name>
    <dbReference type="NCBI Taxonomy" id="165561"/>
    <lineage>
        <taxon>Eukaryota</taxon>
        <taxon>Metazoa</taxon>
        <taxon>Ecdysozoa</taxon>
        <taxon>Arthropoda</taxon>
        <taxon>Hexapoda</taxon>
        <taxon>Insecta</taxon>
        <taxon>Pterygota</taxon>
        <taxon>Neoptera</taxon>
        <taxon>Endopterygota</taxon>
        <taxon>Hymenoptera</taxon>
        <taxon>Apocrita</taxon>
        <taxon>Ichneumonoidea</taxon>
        <taxon>Braconidae</taxon>
        <taxon>Euphorinae</taxon>
        <taxon>Microctonus</taxon>
    </lineage>
</organism>
<gene>
    <name evidence="2" type="ORF">PV327_008456</name>
</gene>
<protein>
    <recommendedName>
        <fullName evidence="4">Phosphatidylinositol N-acetylglucosaminyltransferase subunit Q</fullName>
    </recommendedName>
</protein>
<comment type="caution">
    <text evidence="2">The sequence shown here is derived from an EMBL/GenBank/DDBJ whole genome shotgun (WGS) entry which is preliminary data.</text>
</comment>
<evidence type="ECO:0000313" key="2">
    <source>
        <dbReference type="EMBL" id="KAK0162091.1"/>
    </source>
</evidence>
<dbReference type="GO" id="GO:0016020">
    <property type="term" value="C:membrane"/>
    <property type="evidence" value="ECO:0007669"/>
    <property type="project" value="InterPro"/>
</dbReference>
<feature type="transmembrane region" description="Helical" evidence="1">
    <location>
        <begin position="440"/>
        <end position="458"/>
    </location>
</feature>
<keyword evidence="3" id="KW-1185">Reference proteome</keyword>
<dbReference type="AlphaFoldDB" id="A0AA39F388"/>
<feature type="transmembrane region" description="Helical" evidence="1">
    <location>
        <begin position="399"/>
        <end position="420"/>
    </location>
</feature>